<dbReference type="CDD" id="cd20265">
    <property type="entry name" value="Complex1_LYR_ETFRF1_LYRM5"/>
    <property type="match status" value="1"/>
</dbReference>
<evidence type="ECO:0000313" key="3">
    <source>
        <dbReference type="Proteomes" id="UP000094336"/>
    </source>
</evidence>
<accession>A0A1E3QKP8</accession>
<gene>
    <name evidence="2" type="ORF">BABINDRAFT_39767</name>
</gene>
<evidence type="ECO:0000313" key="2">
    <source>
        <dbReference type="EMBL" id="ODQ78276.1"/>
    </source>
</evidence>
<organism evidence="2 3">
    <name type="scientific">Babjeviella inositovora NRRL Y-12698</name>
    <dbReference type="NCBI Taxonomy" id="984486"/>
    <lineage>
        <taxon>Eukaryota</taxon>
        <taxon>Fungi</taxon>
        <taxon>Dikarya</taxon>
        <taxon>Ascomycota</taxon>
        <taxon>Saccharomycotina</taxon>
        <taxon>Pichiomycetes</taxon>
        <taxon>Serinales incertae sedis</taxon>
        <taxon>Babjeviella</taxon>
    </lineage>
</organism>
<dbReference type="RefSeq" id="XP_018983604.1">
    <property type="nucleotide sequence ID" value="XM_019131941.1"/>
</dbReference>
<evidence type="ECO:0000256" key="1">
    <source>
        <dbReference type="ARBA" id="ARBA00009508"/>
    </source>
</evidence>
<protein>
    <recommendedName>
        <fullName evidence="4">Mitochondrial zinc maintenance protein 1, mitochondrial</fullName>
    </recommendedName>
</protein>
<name>A0A1E3QKP8_9ASCO</name>
<dbReference type="PANTHER" id="PTHR21024">
    <property type="entry name" value="GROWTH HORMONE-INDUCIBLE SOLUBLE PROTEIN-RELATED"/>
    <property type="match status" value="1"/>
</dbReference>
<proteinExistence type="inferred from homology"/>
<dbReference type="InterPro" id="IPR052000">
    <property type="entry name" value="ETFRF1"/>
</dbReference>
<comment type="similarity">
    <text evidence="1">Belongs to the complex I LYR family.</text>
</comment>
<evidence type="ECO:0008006" key="4">
    <source>
        <dbReference type="Google" id="ProtNLM"/>
    </source>
</evidence>
<keyword evidence="3" id="KW-1185">Reference proteome</keyword>
<dbReference type="OrthoDB" id="10258445at2759"/>
<dbReference type="Proteomes" id="UP000094336">
    <property type="component" value="Unassembled WGS sequence"/>
</dbReference>
<dbReference type="GO" id="GO:0022904">
    <property type="term" value="P:respiratory electron transport chain"/>
    <property type="evidence" value="ECO:0007669"/>
    <property type="project" value="TreeGrafter"/>
</dbReference>
<dbReference type="GO" id="GO:0005739">
    <property type="term" value="C:mitochondrion"/>
    <property type="evidence" value="ECO:0007669"/>
    <property type="project" value="TreeGrafter"/>
</dbReference>
<dbReference type="EMBL" id="KV454436">
    <property type="protein sequence ID" value="ODQ78276.1"/>
    <property type="molecule type" value="Genomic_DNA"/>
</dbReference>
<dbReference type="InterPro" id="IPR045296">
    <property type="entry name" value="Complex1_LYR_ETFRF1_LYRM5"/>
</dbReference>
<dbReference type="PANTHER" id="PTHR21024:SF0">
    <property type="entry name" value="ELECTRON TRANSFER FLAVOPROTEIN REGULATORY FACTOR 1"/>
    <property type="match status" value="1"/>
</dbReference>
<reference evidence="3" key="1">
    <citation type="submission" date="2016-05" db="EMBL/GenBank/DDBJ databases">
        <title>Comparative genomics of biotechnologically important yeasts.</title>
        <authorList>
            <consortium name="DOE Joint Genome Institute"/>
            <person name="Riley R."/>
            <person name="Haridas S."/>
            <person name="Wolfe K.H."/>
            <person name="Lopes M.R."/>
            <person name="Hittinger C.T."/>
            <person name="Goker M."/>
            <person name="Salamov A."/>
            <person name="Wisecaver J."/>
            <person name="Long T.M."/>
            <person name="Aerts A.L."/>
            <person name="Barry K."/>
            <person name="Choi C."/>
            <person name="Clum A."/>
            <person name="Coughlan A.Y."/>
            <person name="Deshpande S."/>
            <person name="Douglass A.P."/>
            <person name="Hanson S.J."/>
            <person name="Klenk H.-P."/>
            <person name="Labutti K."/>
            <person name="Lapidus A."/>
            <person name="Lindquist E."/>
            <person name="Lipzen A."/>
            <person name="Meier-Kolthoff J.P."/>
            <person name="Ohm R.A."/>
            <person name="Otillar R.P."/>
            <person name="Pangilinan J."/>
            <person name="Peng Y."/>
            <person name="Rokas A."/>
            <person name="Rosa C.A."/>
            <person name="Scheuner C."/>
            <person name="Sibirny A.A."/>
            <person name="Slot J.C."/>
            <person name="Stielow J.B."/>
            <person name="Sun H."/>
            <person name="Kurtzman C.P."/>
            <person name="Blackwell M."/>
            <person name="Grigoriev I.V."/>
            <person name="Jeffries T.W."/>
        </authorList>
    </citation>
    <scope>NUCLEOTIDE SEQUENCE [LARGE SCALE GENOMIC DNA]</scope>
    <source>
        <strain evidence="3">NRRL Y-12698</strain>
    </source>
</reference>
<dbReference type="GeneID" id="30149794"/>
<sequence>MDPRVRQLYKSLLWMGRDYPYSRRQGIKYFRTKLHRAFMSQSHLQHELDIIRALHRGEYVIKELEALYFLSRYRAVKRSYYD</sequence>
<dbReference type="AlphaFoldDB" id="A0A1E3QKP8"/>
<dbReference type="Pfam" id="PF13233">
    <property type="entry name" value="Complex1_LYR_2"/>
    <property type="match status" value="1"/>
</dbReference>
<dbReference type="GO" id="GO:0090324">
    <property type="term" value="P:negative regulation of oxidative phosphorylation"/>
    <property type="evidence" value="ECO:0007669"/>
    <property type="project" value="InterPro"/>
</dbReference>
<dbReference type="STRING" id="984486.A0A1E3QKP8"/>